<evidence type="ECO:0000256" key="1">
    <source>
        <dbReference type="SAM" id="Phobius"/>
    </source>
</evidence>
<dbReference type="Proteomes" id="UP000199054">
    <property type="component" value="Unassembled WGS sequence"/>
</dbReference>
<accession>A0A1H8JT83</accession>
<keyword evidence="1" id="KW-0472">Membrane</keyword>
<protein>
    <submittedName>
        <fullName evidence="2">Uncharacterized protein</fullName>
    </submittedName>
</protein>
<dbReference type="OrthoDB" id="7847741at2"/>
<sequence length="131" mass="14291">MAEQRKNPAVWAIVALAAGTIIAGLAVTGGPMQGRAERRDQTRMSDIAAMSRQAHCLANAESRVDGDLSATALCPDAPRMQDPFSDAPYQVEVLDPRHLRLCAAFEQERERYPGLGEWRDGCVVIELRAGE</sequence>
<evidence type="ECO:0000313" key="3">
    <source>
        <dbReference type="Proteomes" id="UP000199054"/>
    </source>
</evidence>
<feature type="transmembrane region" description="Helical" evidence="1">
    <location>
        <begin position="12"/>
        <end position="30"/>
    </location>
</feature>
<dbReference type="STRING" id="34002.SAMN04489859_101869"/>
<keyword evidence="1" id="KW-0812">Transmembrane</keyword>
<proteinExistence type="predicted"/>
<gene>
    <name evidence="2" type="ORF">SAMN04489859_101869</name>
</gene>
<dbReference type="AlphaFoldDB" id="A0A1H8JT83"/>
<organism evidence="2 3">
    <name type="scientific">Paracoccus alcaliphilus</name>
    <dbReference type="NCBI Taxonomy" id="34002"/>
    <lineage>
        <taxon>Bacteria</taxon>
        <taxon>Pseudomonadati</taxon>
        <taxon>Pseudomonadota</taxon>
        <taxon>Alphaproteobacteria</taxon>
        <taxon>Rhodobacterales</taxon>
        <taxon>Paracoccaceae</taxon>
        <taxon>Paracoccus</taxon>
    </lineage>
</organism>
<name>A0A1H8JT83_9RHOB</name>
<dbReference type="RefSeq" id="WP_090613177.1">
    <property type="nucleotide sequence ID" value="NZ_CP067124.1"/>
</dbReference>
<keyword evidence="3" id="KW-1185">Reference proteome</keyword>
<keyword evidence="1" id="KW-1133">Transmembrane helix</keyword>
<reference evidence="2 3" key="1">
    <citation type="submission" date="2016-10" db="EMBL/GenBank/DDBJ databases">
        <authorList>
            <person name="de Groot N.N."/>
        </authorList>
    </citation>
    <scope>NUCLEOTIDE SEQUENCE [LARGE SCALE GENOMIC DNA]</scope>
    <source>
        <strain evidence="2 3">DSM 8512</strain>
    </source>
</reference>
<dbReference type="EMBL" id="FODE01000018">
    <property type="protein sequence ID" value="SEN83408.1"/>
    <property type="molecule type" value="Genomic_DNA"/>
</dbReference>
<evidence type="ECO:0000313" key="2">
    <source>
        <dbReference type="EMBL" id="SEN83408.1"/>
    </source>
</evidence>